<proteinExistence type="predicted"/>
<comment type="caution">
    <text evidence="2">The sequence shown here is derived from an EMBL/GenBank/DDBJ whole genome shotgun (WGS) entry which is preliminary data.</text>
</comment>
<keyword evidence="1" id="KW-0812">Transmembrane</keyword>
<evidence type="ECO:0000256" key="1">
    <source>
        <dbReference type="SAM" id="Phobius"/>
    </source>
</evidence>
<evidence type="ECO:0000313" key="3">
    <source>
        <dbReference type="Proteomes" id="UP000238479"/>
    </source>
</evidence>
<dbReference type="EMBL" id="PDCK01000045">
    <property type="protein sequence ID" value="PRQ19183.1"/>
    <property type="molecule type" value="Genomic_DNA"/>
</dbReference>
<gene>
    <name evidence="2" type="ORF">RchiOBHm_Chr7g0214411</name>
</gene>
<dbReference type="AlphaFoldDB" id="A0A2P6PB76"/>
<protein>
    <submittedName>
        <fullName evidence="2">Uncharacterized protein</fullName>
    </submittedName>
</protein>
<organism evidence="2 3">
    <name type="scientific">Rosa chinensis</name>
    <name type="common">China rose</name>
    <dbReference type="NCBI Taxonomy" id="74649"/>
    <lineage>
        <taxon>Eukaryota</taxon>
        <taxon>Viridiplantae</taxon>
        <taxon>Streptophyta</taxon>
        <taxon>Embryophyta</taxon>
        <taxon>Tracheophyta</taxon>
        <taxon>Spermatophyta</taxon>
        <taxon>Magnoliopsida</taxon>
        <taxon>eudicotyledons</taxon>
        <taxon>Gunneridae</taxon>
        <taxon>Pentapetalae</taxon>
        <taxon>rosids</taxon>
        <taxon>fabids</taxon>
        <taxon>Rosales</taxon>
        <taxon>Rosaceae</taxon>
        <taxon>Rosoideae</taxon>
        <taxon>Rosoideae incertae sedis</taxon>
        <taxon>Rosa</taxon>
    </lineage>
</organism>
<feature type="transmembrane region" description="Helical" evidence="1">
    <location>
        <begin position="12"/>
        <end position="30"/>
    </location>
</feature>
<sequence>MRTDIVGCYYVYGLAFVGFGVLVCELCRIMNEDEKMNGKPQFLDDIYEKCISRSLISNQQQLDDYLHIILIYMN</sequence>
<dbReference type="Proteomes" id="UP000238479">
    <property type="component" value="Chromosome 7"/>
</dbReference>
<reference evidence="2 3" key="1">
    <citation type="journal article" date="2018" name="Nat. Genet.">
        <title>The Rosa genome provides new insights in the design of modern roses.</title>
        <authorList>
            <person name="Bendahmane M."/>
        </authorList>
    </citation>
    <scope>NUCLEOTIDE SEQUENCE [LARGE SCALE GENOMIC DNA]</scope>
    <source>
        <strain evidence="3">cv. Old Blush</strain>
    </source>
</reference>
<accession>A0A2P6PB76</accession>
<keyword evidence="3" id="KW-1185">Reference proteome</keyword>
<evidence type="ECO:0000313" key="2">
    <source>
        <dbReference type="EMBL" id="PRQ19183.1"/>
    </source>
</evidence>
<keyword evidence="1" id="KW-0472">Membrane</keyword>
<dbReference type="Gramene" id="PRQ19183">
    <property type="protein sequence ID" value="PRQ19183"/>
    <property type="gene ID" value="RchiOBHm_Chr7g0214411"/>
</dbReference>
<keyword evidence="1" id="KW-1133">Transmembrane helix</keyword>
<name>A0A2P6PB76_ROSCH</name>